<dbReference type="Pfam" id="PF14394">
    <property type="entry name" value="DUF4423"/>
    <property type="match status" value="1"/>
</dbReference>
<gene>
    <name evidence="2" type="ORF">NWE73_15150</name>
</gene>
<accession>A0ABT6DLG3</accession>
<evidence type="ECO:0000259" key="1">
    <source>
        <dbReference type="Pfam" id="PF14394"/>
    </source>
</evidence>
<dbReference type="RefSeq" id="WP_277579189.1">
    <property type="nucleotide sequence ID" value="NZ_JANRMI010000004.1"/>
</dbReference>
<dbReference type="InterPro" id="IPR011873">
    <property type="entry name" value="CHP02147"/>
</dbReference>
<reference evidence="2" key="1">
    <citation type="submission" date="2022-08" db="EMBL/GenBank/DDBJ databases">
        <title>Novel Bdellovibrio Species Isolated from Svalbard: Designation Bdellovibrio svalbardensis.</title>
        <authorList>
            <person name="Mitchell R.J."/>
            <person name="Choi S.Y."/>
        </authorList>
    </citation>
    <scope>NUCLEOTIDE SEQUENCE</scope>
    <source>
        <strain evidence="2">PAP01</strain>
    </source>
</reference>
<dbReference type="InterPro" id="IPR025537">
    <property type="entry name" value="DUF4423"/>
</dbReference>
<evidence type="ECO:0000313" key="2">
    <source>
        <dbReference type="EMBL" id="MDG0817717.1"/>
    </source>
</evidence>
<comment type="caution">
    <text evidence="2">The sequence shown here is derived from an EMBL/GenBank/DDBJ whole genome shotgun (WGS) entry which is preliminary data.</text>
</comment>
<dbReference type="EMBL" id="JANRMI010000004">
    <property type="protein sequence ID" value="MDG0817717.1"/>
    <property type="molecule type" value="Genomic_DNA"/>
</dbReference>
<protein>
    <submittedName>
        <fullName evidence="2">TIGR02147 family protein</fullName>
    </submittedName>
</protein>
<proteinExistence type="predicted"/>
<evidence type="ECO:0000313" key="3">
    <source>
        <dbReference type="Proteomes" id="UP001152321"/>
    </source>
</evidence>
<keyword evidence="3" id="KW-1185">Reference proteome</keyword>
<dbReference type="Proteomes" id="UP001152321">
    <property type="component" value="Unassembled WGS sequence"/>
</dbReference>
<dbReference type="NCBIfam" id="TIGR02147">
    <property type="entry name" value="Fsuc_second"/>
    <property type="match status" value="1"/>
</dbReference>
<organism evidence="2 3">
    <name type="scientific">Bdellovibrio svalbardensis</name>
    <dbReference type="NCBI Taxonomy" id="2972972"/>
    <lineage>
        <taxon>Bacteria</taxon>
        <taxon>Pseudomonadati</taxon>
        <taxon>Bdellovibrionota</taxon>
        <taxon>Bdellovibrionia</taxon>
        <taxon>Bdellovibrionales</taxon>
        <taxon>Pseudobdellovibrionaceae</taxon>
        <taxon>Bdellovibrio</taxon>
    </lineage>
</organism>
<sequence length="274" mass="31729">MKSVYDYMDARLFLQDLYRFRKEVNPKFSYASWAADLGFSNKTLIRLILLGKRRISKKSLWALIKNISLSPLEAEYFEILVEYSQCRSNHEKQGLGNRLIAALRKNINQSLLHPDCGILKNVYGPLVMTLISSSSLPITVKKMAELLEQDEKIIHSIVNDLSQASLILSDGEGYIAAHAMFKINDQYGNYSLAEFYKYWFQATPKAIELPPETRRFRSLQIALSQEEFDEVVNLFNDFVANIVCRFEKNMIEERRLYMFNNAMFPVSHKSLAEL</sequence>
<name>A0ABT6DLG3_9BACT</name>
<feature type="domain" description="DUF4423" evidence="1">
    <location>
        <begin position="115"/>
        <end position="266"/>
    </location>
</feature>